<feature type="coiled-coil region" evidence="1">
    <location>
        <begin position="65"/>
        <end position="96"/>
    </location>
</feature>
<dbReference type="PANTHER" id="PTHR33116:SF78">
    <property type="entry name" value="OS12G0587133 PROTEIN"/>
    <property type="match status" value="1"/>
</dbReference>
<accession>A0A834LJ03</accession>
<dbReference type="EMBL" id="WJXA01000007">
    <property type="protein sequence ID" value="KAF7138186.1"/>
    <property type="molecule type" value="Genomic_DNA"/>
</dbReference>
<evidence type="ECO:0000313" key="3">
    <source>
        <dbReference type="Proteomes" id="UP000626092"/>
    </source>
</evidence>
<evidence type="ECO:0000313" key="2">
    <source>
        <dbReference type="EMBL" id="KAF7138186.1"/>
    </source>
</evidence>
<keyword evidence="1" id="KW-0175">Coiled coil</keyword>
<sequence length="100" mass="11306">MAILDVLRFNEGTLPVKYLGVPLLSTKLKASDCQCLVESITARTKTWTSGDLTYADGKEMLLLLLPSKEKDLEATNEILQKEKEELLLKHKEMENINKLT</sequence>
<dbReference type="PANTHER" id="PTHR33116">
    <property type="entry name" value="REVERSE TRANSCRIPTASE ZINC-BINDING DOMAIN-CONTAINING PROTEIN-RELATED-RELATED"/>
    <property type="match status" value="1"/>
</dbReference>
<dbReference type="OrthoDB" id="1938625at2759"/>
<protein>
    <submittedName>
        <fullName evidence="2">Uncharacterized protein</fullName>
    </submittedName>
</protein>
<keyword evidence="3" id="KW-1185">Reference proteome</keyword>
<reference evidence="2" key="1">
    <citation type="submission" date="2019-11" db="EMBL/GenBank/DDBJ databases">
        <authorList>
            <person name="Liu Y."/>
            <person name="Hou J."/>
            <person name="Li T.-Q."/>
            <person name="Guan C.-H."/>
            <person name="Wu X."/>
            <person name="Wu H.-Z."/>
            <person name="Ling F."/>
            <person name="Zhang R."/>
            <person name="Shi X.-G."/>
            <person name="Ren J.-P."/>
            <person name="Chen E.-F."/>
            <person name="Sun J.-M."/>
        </authorList>
    </citation>
    <scope>NUCLEOTIDE SEQUENCE</scope>
    <source>
        <strain evidence="2">Adult_tree_wgs_1</strain>
        <tissue evidence="2">Leaves</tissue>
    </source>
</reference>
<comment type="caution">
    <text evidence="2">The sequence shown here is derived from an EMBL/GenBank/DDBJ whole genome shotgun (WGS) entry which is preliminary data.</text>
</comment>
<name>A0A834LJ03_RHOSS</name>
<gene>
    <name evidence="2" type="ORF">RHSIM_Rhsim07G0148800</name>
</gene>
<proteinExistence type="predicted"/>
<dbReference type="Proteomes" id="UP000626092">
    <property type="component" value="Unassembled WGS sequence"/>
</dbReference>
<organism evidence="2 3">
    <name type="scientific">Rhododendron simsii</name>
    <name type="common">Sims's rhododendron</name>
    <dbReference type="NCBI Taxonomy" id="118357"/>
    <lineage>
        <taxon>Eukaryota</taxon>
        <taxon>Viridiplantae</taxon>
        <taxon>Streptophyta</taxon>
        <taxon>Embryophyta</taxon>
        <taxon>Tracheophyta</taxon>
        <taxon>Spermatophyta</taxon>
        <taxon>Magnoliopsida</taxon>
        <taxon>eudicotyledons</taxon>
        <taxon>Gunneridae</taxon>
        <taxon>Pentapetalae</taxon>
        <taxon>asterids</taxon>
        <taxon>Ericales</taxon>
        <taxon>Ericaceae</taxon>
        <taxon>Ericoideae</taxon>
        <taxon>Rhodoreae</taxon>
        <taxon>Rhododendron</taxon>
    </lineage>
</organism>
<evidence type="ECO:0000256" key="1">
    <source>
        <dbReference type="SAM" id="Coils"/>
    </source>
</evidence>
<dbReference type="AlphaFoldDB" id="A0A834LJ03"/>